<evidence type="ECO:0000256" key="3">
    <source>
        <dbReference type="ARBA" id="ARBA00022448"/>
    </source>
</evidence>
<evidence type="ECO:0000256" key="4">
    <source>
        <dbReference type="ARBA" id="ARBA00022475"/>
    </source>
</evidence>
<dbReference type="OrthoDB" id="554695at2"/>
<evidence type="ECO:0000313" key="9">
    <source>
        <dbReference type="EMBL" id="EMS78310.1"/>
    </source>
</evidence>
<evidence type="ECO:0000256" key="8">
    <source>
        <dbReference type="RuleBase" id="RU363041"/>
    </source>
</evidence>
<protein>
    <recommendedName>
        <fullName evidence="8">Probable membrane transporter protein</fullName>
    </recommendedName>
</protein>
<dbReference type="GO" id="GO:0005886">
    <property type="term" value="C:plasma membrane"/>
    <property type="evidence" value="ECO:0007669"/>
    <property type="project" value="UniProtKB-SubCell"/>
</dbReference>
<keyword evidence="6 8" id="KW-1133">Transmembrane helix</keyword>
<sequence length="252" mass="26281">MELSLVSLGILFVTGLCAGFVDAIAGGGGLIALPVLLALGLPPAQALGTNKLQGSFGTLSAAANFISKGLVDLRQCWIGMGFTFCGAVMGAVVIQGMDSGFIKHLIPVLLLVVFFYTLFSRTLGLKQSTPKMGRNLFFGLFGLGLGFYDGFFGPGTGSFWTGALLVFLGLDMTGAVGTTRVMNFVSNIVALTVFIIGGNVLWSAGLVMAAGQVIGARAGSGLAIRKGAVFIRPFFLTVVFLTIVRLIYVNYG</sequence>
<evidence type="ECO:0000256" key="5">
    <source>
        <dbReference type="ARBA" id="ARBA00022692"/>
    </source>
</evidence>
<feature type="transmembrane region" description="Helical" evidence="8">
    <location>
        <begin position="29"/>
        <end position="47"/>
    </location>
</feature>
<dbReference type="EMBL" id="APJX01000009">
    <property type="protein sequence ID" value="EMS78310.1"/>
    <property type="molecule type" value="Genomic_DNA"/>
</dbReference>
<name>S0FUD8_9BACT</name>
<organism evidence="9 10">
    <name type="scientific">Desulfotignum phosphitoxidans DSM 13687</name>
    <dbReference type="NCBI Taxonomy" id="1286635"/>
    <lineage>
        <taxon>Bacteria</taxon>
        <taxon>Pseudomonadati</taxon>
        <taxon>Thermodesulfobacteriota</taxon>
        <taxon>Desulfobacteria</taxon>
        <taxon>Desulfobacterales</taxon>
        <taxon>Desulfobacteraceae</taxon>
        <taxon>Desulfotignum</taxon>
    </lineage>
</organism>
<dbReference type="PANTHER" id="PTHR30269:SF0">
    <property type="entry name" value="MEMBRANE TRANSPORTER PROTEIN YFCA-RELATED"/>
    <property type="match status" value="1"/>
</dbReference>
<dbReference type="AlphaFoldDB" id="S0FUD8"/>
<dbReference type="PANTHER" id="PTHR30269">
    <property type="entry name" value="TRANSMEMBRANE PROTEIN YFCA"/>
    <property type="match status" value="1"/>
</dbReference>
<comment type="caution">
    <text evidence="9">The sequence shown here is derived from an EMBL/GenBank/DDBJ whole genome shotgun (WGS) entry which is preliminary data.</text>
</comment>
<evidence type="ECO:0000256" key="7">
    <source>
        <dbReference type="ARBA" id="ARBA00023136"/>
    </source>
</evidence>
<keyword evidence="10" id="KW-1185">Reference proteome</keyword>
<keyword evidence="4 8" id="KW-1003">Cell membrane</keyword>
<feature type="transmembrane region" description="Helical" evidence="8">
    <location>
        <begin position="132"/>
        <end position="151"/>
    </location>
</feature>
<keyword evidence="7 8" id="KW-0472">Membrane</keyword>
<reference evidence="9 10" key="1">
    <citation type="journal article" date="2013" name="Genome Announc.">
        <title>Draft Genome Sequence of Desulfotignum phosphitoxidans DSM 13687 Strain FiPS-3.</title>
        <authorList>
            <person name="Poehlein A."/>
            <person name="Daniel R."/>
            <person name="Simeonova D.D."/>
        </authorList>
    </citation>
    <scope>NUCLEOTIDE SEQUENCE [LARGE SCALE GENOMIC DNA]</scope>
    <source>
        <strain evidence="9 10">DSM 13687</strain>
    </source>
</reference>
<evidence type="ECO:0000256" key="1">
    <source>
        <dbReference type="ARBA" id="ARBA00004651"/>
    </source>
</evidence>
<evidence type="ECO:0000313" key="10">
    <source>
        <dbReference type="Proteomes" id="UP000014216"/>
    </source>
</evidence>
<comment type="subcellular location">
    <subcellularLocation>
        <location evidence="1 8">Cell membrane</location>
        <topology evidence="1 8">Multi-pass membrane protein</topology>
    </subcellularLocation>
</comment>
<gene>
    <name evidence="9" type="ORF">Dpo_9c01420</name>
</gene>
<proteinExistence type="inferred from homology"/>
<dbReference type="InterPro" id="IPR052017">
    <property type="entry name" value="TSUP"/>
</dbReference>
<feature type="transmembrane region" description="Helical" evidence="8">
    <location>
        <begin position="76"/>
        <end position="95"/>
    </location>
</feature>
<comment type="similarity">
    <text evidence="2 8">Belongs to the 4-toluene sulfonate uptake permease (TSUP) (TC 2.A.102) family.</text>
</comment>
<dbReference type="RefSeq" id="WP_006967742.1">
    <property type="nucleotide sequence ID" value="NZ_APJX01000009.1"/>
</dbReference>
<feature type="transmembrane region" description="Helical" evidence="8">
    <location>
        <begin position="188"/>
        <end position="210"/>
    </location>
</feature>
<feature type="transmembrane region" description="Helical" evidence="8">
    <location>
        <begin position="230"/>
        <end position="248"/>
    </location>
</feature>
<dbReference type="Proteomes" id="UP000014216">
    <property type="component" value="Unassembled WGS sequence"/>
</dbReference>
<evidence type="ECO:0000256" key="6">
    <source>
        <dbReference type="ARBA" id="ARBA00022989"/>
    </source>
</evidence>
<dbReference type="Pfam" id="PF01925">
    <property type="entry name" value="TauE"/>
    <property type="match status" value="1"/>
</dbReference>
<keyword evidence="5 8" id="KW-0812">Transmembrane</keyword>
<evidence type="ECO:0000256" key="2">
    <source>
        <dbReference type="ARBA" id="ARBA00009142"/>
    </source>
</evidence>
<dbReference type="PATRIC" id="fig|1286635.3.peg.3812"/>
<feature type="transmembrane region" description="Helical" evidence="8">
    <location>
        <begin position="101"/>
        <end position="120"/>
    </location>
</feature>
<keyword evidence="3" id="KW-0813">Transport</keyword>
<feature type="transmembrane region" description="Helical" evidence="8">
    <location>
        <begin position="157"/>
        <end position="176"/>
    </location>
</feature>
<accession>S0FUD8</accession>
<dbReference type="InterPro" id="IPR002781">
    <property type="entry name" value="TM_pro_TauE-like"/>
</dbReference>